<proteinExistence type="inferred from homology"/>
<dbReference type="EMBL" id="WKJM01000017">
    <property type="protein sequence ID" value="MRX10075.1"/>
    <property type="molecule type" value="Genomic_DNA"/>
</dbReference>
<keyword evidence="9" id="KW-1185">Reference proteome</keyword>
<feature type="domain" description="GtrA/DPMS transmembrane" evidence="7">
    <location>
        <begin position="7"/>
        <end position="119"/>
    </location>
</feature>
<dbReference type="GO" id="GO:0000271">
    <property type="term" value="P:polysaccharide biosynthetic process"/>
    <property type="evidence" value="ECO:0007669"/>
    <property type="project" value="InterPro"/>
</dbReference>
<reference evidence="8 9" key="1">
    <citation type="submission" date="2019-11" db="EMBL/GenBank/DDBJ databases">
        <title>Novel species isolated from a subtropical stream in China.</title>
        <authorList>
            <person name="Lu H."/>
        </authorList>
    </citation>
    <scope>NUCLEOTIDE SEQUENCE [LARGE SCALE GENOMIC DNA]</scope>
    <source>
        <strain evidence="8 9">FT25W</strain>
    </source>
</reference>
<dbReference type="Proteomes" id="UP000481037">
    <property type="component" value="Unassembled WGS sequence"/>
</dbReference>
<dbReference type="InterPro" id="IPR007267">
    <property type="entry name" value="GtrA_DPMS_TM"/>
</dbReference>
<keyword evidence="5 6" id="KW-0472">Membrane</keyword>
<comment type="subcellular location">
    <subcellularLocation>
        <location evidence="1">Membrane</location>
        <topology evidence="1">Multi-pass membrane protein</topology>
    </subcellularLocation>
</comment>
<comment type="caution">
    <text evidence="8">The sequence shown here is derived from an EMBL/GenBank/DDBJ whole genome shotgun (WGS) entry which is preliminary data.</text>
</comment>
<feature type="transmembrane region" description="Helical" evidence="6">
    <location>
        <begin position="30"/>
        <end position="54"/>
    </location>
</feature>
<dbReference type="GO" id="GO:0005886">
    <property type="term" value="C:plasma membrane"/>
    <property type="evidence" value="ECO:0007669"/>
    <property type="project" value="TreeGrafter"/>
</dbReference>
<evidence type="ECO:0000256" key="6">
    <source>
        <dbReference type="SAM" id="Phobius"/>
    </source>
</evidence>
<evidence type="ECO:0000313" key="8">
    <source>
        <dbReference type="EMBL" id="MRX10075.1"/>
    </source>
</evidence>
<evidence type="ECO:0000256" key="3">
    <source>
        <dbReference type="ARBA" id="ARBA00022692"/>
    </source>
</evidence>
<dbReference type="InterPro" id="IPR051401">
    <property type="entry name" value="GtrA_CellWall_Glycosyl"/>
</dbReference>
<comment type="similarity">
    <text evidence="2">Belongs to the GtrA family.</text>
</comment>
<dbReference type="PANTHER" id="PTHR38459">
    <property type="entry name" value="PROPHAGE BACTOPRENOL-LINKED GLUCOSE TRANSLOCASE HOMOLOG"/>
    <property type="match status" value="1"/>
</dbReference>
<accession>A0A6L5QK63</accession>
<evidence type="ECO:0000313" key="9">
    <source>
        <dbReference type="Proteomes" id="UP000481037"/>
    </source>
</evidence>
<protein>
    <submittedName>
        <fullName evidence="8">GtrA family protein</fullName>
    </submittedName>
</protein>
<evidence type="ECO:0000256" key="1">
    <source>
        <dbReference type="ARBA" id="ARBA00004141"/>
    </source>
</evidence>
<evidence type="ECO:0000259" key="7">
    <source>
        <dbReference type="Pfam" id="PF04138"/>
    </source>
</evidence>
<dbReference type="AlphaFoldDB" id="A0A6L5QK63"/>
<evidence type="ECO:0000256" key="2">
    <source>
        <dbReference type="ARBA" id="ARBA00009399"/>
    </source>
</evidence>
<dbReference type="PANTHER" id="PTHR38459:SF1">
    <property type="entry name" value="PROPHAGE BACTOPRENOL-LINKED GLUCOSE TRANSLOCASE HOMOLOG"/>
    <property type="match status" value="1"/>
</dbReference>
<gene>
    <name evidence="8" type="ORF">GJ697_19745</name>
</gene>
<keyword evidence="4 6" id="KW-1133">Transmembrane helix</keyword>
<keyword evidence="3 6" id="KW-0812">Transmembrane</keyword>
<name>A0A6L5QK63_9BURK</name>
<dbReference type="RefSeq" id="WP_154366381.1">
    <property type="nucleotide sequence ID" value="NZ_WKJM01000017.1"/>
</dbReference>
<organism evidence="8 9">
    <name type="scientific">Duganella alba</name>
    <dbReference type="NCBI Taxonomy" id="2666081"/>
    <lineage>
        <taxon>Bacteria</taxon>
        <taxon>Pseudomonadati</taxon>
        <taxon>Pseudomonadota</taxon>
        <taxon>Betaproteobacteria</taxon>
        <taxon>Burkholderiales</taxon>
        <taxon>Oxalobacteraceae</taxon>
        <taxon>Telluria group</taxon>
        <taxon>Duganella</taxon>
    </lineage>
</organism>
<evidence type="ECO:0000256" key="4">
    <source>
        <dbReference type="ARBA" id="ARBA00022989"/>
    </source>
</evidence>
<sequence>MQQFLLYCLCGGMGVSTDYAVYYLSYTAGMWYQGANGLGYLAGTLMSFFLNRIFTFGMRDRTLQRLAMFLGVAAVGFGASALLLWALVQFAGVDPRIAKLITLPMVVVLQFTLNRRLTFNAKSAAPAAVPSQH</sequence>
<dbReference type="Pfam" id="PF04138">
    <property type="entry name" value="GtrA_DPMS_TM"/>
    <property type="match status" value="1"/>
</dbReference>
<evidence type="ECO:0000256" key="5">
    <source>
        <dbReference type="ARBA" id="ARBA00023136"/>
    </source>
</evidence>
<feature type="transmembrane region" description="Helical" evidence="6">
    <location>
        <begin position="66"/>
        <end position="91"/>
    </location>
</feature>